<evidence type="ECO:0000256" key="1">
    <source>
        <dbReference type="SAM" id="MobiDB-lite"/>
    </source>
</evidence>
<sequence length="141" mass="15901">MGISSESRNHIPEETRPHTPDVQMDDANEDTSMLDVETQPLTPPRATPSAIRVSPPLSMNAGLENDITQPLDTGFQFLPPLALESFVPLENLTEAELSMTVEEWIRYQMGVEYEKFKQDGERELAAFERKAEEVRKAIEAL</sequence>
<evidence type="ECO:0000313" key="2">
    <source>
        <dbReference type="EMBL" id="KAK0489344.1"/>
    </source>
</evidence>
<name>A0AA39UMM7_9AGAR</name>
<organism evidence="2 3">
    <name type="scientific">Armillaria novae-zelandiae</name>
    <dbReference type="NCBI Taxonomy" id="153914"/>
    <lineage>
        <taxon>Eukaryota</taxon>
        <taxon>Fungi</taxon>
        <taxon>Dikarya</taxon>
        <taxon>Basidiomycota</taxon>
        <taxon>Agaricomycotina</taxon>
        <taxon>Agaricomycetes</taxon>
        <taxon>Agaricomycetidae</taxon>
        <taxon>Agaricales</taxon>
        <taxon>Marasmiineae</taxon>
        <taxon>Physalacriaceae</taxon>
        <taxon>Armillaria</taxon>
    </lineage>
</organism>
<evidence type="ECO:0000313" key="3">
    <source>
        <dbReference type="Proteomes" id="UP001175227"/>
    </source>
</evidence>
<dbReference type="EMBL" id="JAUEPR010000002">
    <property type="protein sequence ID" value="KAK0489344.1"/>
    <property type="molecule type" value="Genomic_DNA"/>
</dbReference>
<proteinExistence type="predicted"/>
<feature type="region of interest" description="Disordered" evidence="1">
    <location>
        <begin position="1"/>
        <end position="65"/>
    </location>
</feature>
<dbReference type="AlphaFoldDB" id="A0AA39UMM7"/>
<comment type="caution">
    <text evidence="2">The sequence shown here is derived from an EMBL/GenBank/DDBJ whole genome shotgun (WGS) entry which is preliminary data.</text>
</comment>
<protein>
    <submittedName>
        <fullName evidence="2">Uncharacterized protein</fullName>
    </submittedName>
</protein>
<accession>A0AA39UMM7</accession>
<reference evidence="2" key="1">
    <citation type="submission" date="2023-06" db="EMBL/GenBank/DDBJ databases">
        <authorList>
            <consortium name="Lawrence Berkeley National Laboratory"/>
            <person name="Ahrendt S."/>
            <person name="Sahu N."/>
            <person name="Indic B."/>
            <person name="Wong-Bajracharya J."/>
            <person name="Merenyi Z."/>
            <person name="Ke H.-M."/>
            <person name="Monk M."/>
            <person name="Kocsube S."/>
            <person name="Drula E."/>
            <person name="Lipzen A."/>
            <person name="Balint B."/>
            <person name="Henrissat B."/>
            <person name="Andreopoulos B."/>
            <person name="Martin F.M."/>
            <person name="Harder C.B."/>
            <person name="Rigling D."/>
            <person name="Ford K.L."/>
            <person name="Foster G.D."/>
            <person name="Pangilinan J."/>
            <person name="Papanicolaou A."/>
            <person name="Barry K."/>
            <person name="LaButti K."/>
            <person name="Viragh M."/>
            <person name="Koriabine M."/>
            <person name="Yan M."/>
            <person name="Riley R."/>
            <person name="Champramary S."/>
            <person name="Plett K.L."/>
            <person name="Tsai I.J."/>
            <person name="Slot J."/>
            <person name="Sipos G."/>
            <person name="Plett J."/>
            <person name="Nagy L.G."/>
            <person name="Grigoriev I.V."/>
        </authorList>
    </citation>
    <scope>NUCLEOTIDE SEQUENCE</scope>
    <source>
        <strain evidence="2">ICMP 16352</strain>
    </source>
</reference>
<dbReference type="Proteomes" id="UP001175227">
    <property type="component" value="Unassembled WGS sequence"/>
</dbReference>
<gene>
    <name evidence="2" type="ORF">IW261DRAFT_1326654</name>
</gene>
<feature type="compositionally biased region" description="Basic and acidic residues" evidence="1">
    <location>
        <begin position="7"/>
        <end position="19"/>
    </location>
</feature>
<keyword evidence="3" id="KW-1185">Reference proteome</keyword>